<organism evidence="4 5">
    <name type="scientific">Exophiala xenobiotica</name>
    <dbReference type="NCBI Taxonomy" id="348802"/>
    <lineage>
        <taxon>Eukaryota</taxon>
        <taxon>Fungi</taxon>
        <taxon>Dikarya</taxon>
        <taxon>Ascomycota</taxon>
        <taxon>Pezizomycotina</taxon>
        <taxon>Eurotiomycetes</taxon>
        <taxon>Chaetothyriomycetidae</taxon>
        <taxon>Chaetothyriales</taxon>
        <taxon>Herpotrichiellaceae</taxon>
        <taxon>Exophiala</taxon>
    </lineage>
</organism>
<reference evidence="4 5" key="1">
    <citation type="submission" date="2015-01" db="EMBL/GenBank/DDBJ databases">
        <title>The Genome Sequence of Exophiala xenobiotica CBS118157.</title>
        <authorList>
            <consortium name="The Broad Institute Genomics Platform"/>
            <person name="Cuomo C."/>
            <person name="de Hoog S."/>
            <person name="Gorbushina A."/>
            <person name="Stielow B."/>
            <person name="Teixiera M."/>
            <person name="Abouelleil A."/>
            <person name="Chapman S.B."/>
            <person name="Priest M."/>
            <person name="Young S.K."/>
            <person name="Wortman J."/>
            <person name="Nusbaum C."/>
            <person name="Birren B."/>
        </authorList>
    </citation>
    <scope>NUCLEOTIDE SEQUENCE [LARGE SCALE GENOMIC DNA]</scope>
    <source>
        <strain evidence="4 5">CBS 118157</strain>
    </source>
</reference>
<dbReference type="OrthoDB" id="27140at2759"/>
<name>A0A0D2B9V2_9EURO</name>
<dbReference type="Gene3D" id="1.10.8.270">
    <property type="entry name" value="putative rabgap domain of human tbc1 domain family member 14 like domains"/>
    <property type="match status" value="1"/>
</dbReference>
<proteinExistence type="predicted"/>
<dbReference type="FunFam" id="1.10.472.80:FF:000038">
    <property type="entry name" value="TBC1 domain family member 5"/>
    <property type="match status" value="1"/>
</dbReference>
<accession>A0A0D2B9V2</accession>
<evidence type="ECO:0000259" key="3">
    <source>
        <dbReference type="PROSITE" id="PS50086"/>
    </source>
</evidence>
<dbReference type="GeneID" id="25332607"/>
<dbReference type="PANTHER" id="PTHR22957:SF337">
    <property type="entry name" value="TBC1 DOMAIN FAMILY MEMBER 5"/>
    <property type="match status" value="1"/>
</dbReference>
<feature type="region of interest" description="Disordered" evidence="2">
    <location>
        <begin position="620"/>
        <end position="673"/>
    </location>
</feature>
<dbReference type="STRING" id="348802.A0A0D2B9V2"/>
<keyword evidence="1" id="KW-0343">GTPase activation</keyword>
<feature type="region of interest" description="Disordered" evidence="2">
    <location>
        <begin position="534"/>
        <end position="604"/>
    </location>
</feature>
<feature type="compositionally biased region" description="Polar residues" evidence="2">
    <location>
        <begin position="544"/>
        <end position="562"/>
    </location>
</feature>
<evidence type="ECO:0000256" key="1">
    <source>
        <dbReference type="ARBA" id="ARBA00022468"/>
    </source>
</evidence>
<keyword evidence="5" id="KW-1185">Reference proteome</keyword>
<dbReference type="FunFam" id="1.10.8.270:FF:000031">
    <property type="entry name" value="TBC1 domain family member 5"/>
    <property type="match status" value="1"/>
</dbReference>
<protein>
    <recommendedName>
        <fullName evidence="3">Rab-GAP TBC domain-containing protein</fullName>
    </recommendedName>
</protein>
<dbReference type="PANTHER" id="PTHR22957">
    <property type="entry name" value="TBC1 DOMAIN FAMILY MEMBER GTPASE-ACTIVATING PROTEIN"/>
    <property type="match status" value="1"/>
</dbReference>
<dbReference type="InterPro" id="IPR000195">
    <property type="entry name" value="Rab-GAP-TBC_dom"/>
</dbReference>
<sequence>MRTFEENQRRWSSLFGTSIGVDLRQALRDDEGFDPCEDGLRSVCWKAFLLYGPLSQGSWPKKLSESRSAYNSLRNHFLRFIEHPNDLHSSADPLADDDNSPWSTLRQDEISREEIFQDVTRCMQDNYFFREPATQKRLLDILFIYAKLNPDVGYRQGMHELLAPMLWVVHQDAVDPTCVPDTSQHVEGIDFMQEVLDHKHVEHDAFSLFCAVMQTAKVFYETGDGKDSSPIIARSRKIHDEILAAVDPELALHLHVVGILPQIYSIRWIRLLFGREFEFQNVLRVWDLLFAENLRPDIVDLTCVAMLLRSRWSLIDADYTTAITALTHYALPDSSGEPRSLVKDAIFLDRNRNTEAGATVIQHYTARRPKQPEGFRSHSSSAVRAAQTPRHRHSPSGSPGRFASSQKQLEGLFQEVAGGLQRRTEGWNVSKTVRSAVGEIHRNMNNYQTSNTRQAGGDIRHLDKPEDATVILQSRLQELQDRNALLSKMLEDAVQSLRSVKLTSKESAEEAEQNLNISLAKIQFVSVYLSDPDIPIPKEENSRDAQTPMSETKSPPEQTETLAAQIPTIGGDEESSKKDAVPVTRKKVNNRTNKVPSRPSLMDSSFSFMLGENRHRSSFVSSVAALPEQKRGSESKGGPAQASTDANTQQDRKGAETEDDGFTLTKLESGRTG</sequence>
<gene>
    <name evidence="4" type="ORF">PV05_10699</name>
</gene>
<evidence type="ECO:0000256" key="2">
    <source>
        <dbReference type="SAM" id="MobiDB-lite"/>
    </source>
</evidence>
<dbReference type="SUPFAM" id="SSF47923">
    <property type="entry name" value="Ypt/Rab-GAP domain of gyp1p"/>
    <property type="match status" value="2"/>
</dbReference>
<dbReference type="PROSITE" id="PS50086">
    <property type="entry name" value="TBC_RABGAP"/>
    <property type="match status" value="1"/>
</dbReference>
<dbReference type="SMART" id="SM00164">
    <property type="entry name" value="TBC"/>
    <property type="match status" value="1"/>
</dbReference>
<dbReference type="Pfam" id="PF00566">
    <property type="entry name" value="RabGAP-TBC"/>
    <property type="match status" value="1"/>
</dbReference>
<dbReference type="EMBL" id="KN847323">
    <property type="protein sequence ID" value="KIW48976.1"/>
    <property type="molecule type" value="Genomic_DNA"/>
</dbReference>
<feature type="region of interest" description="Disordered" evidence="2">
    <location>
        <begin position="362"/>
        <end position="404"/>
    </location>
</feature>
<evidence type="ECO:0000313" key="5">
    <source>
        <dbReference type="Proteomes" id="UP000054342"/>
    </source>
</evidence>
<dbReference type="InterPro" id="IPR035969">
    <property type="entry name" value="Rab-GAP_TBC_sf"/>
</dbReference>
<dbReference type="AlphaFoldDB" id="A0A0D2B9V2"/>
<feature type="domain" description="Rab-GAP TBC" evidence="3">
    <location>
        <begin position="35"/>
        <end position="293"/>
    </location>
</feature>
<dbReference type="RefSeq" id="XP_013309560.1">
    <property type="nucleotide sequence ID" value="XM_013454106.1"/>
</dbReference>
<evidence type="ECO:0000313" key="4">
    <source>
        <dbReference type="EMBL" id="KIW48976.1"/>
    </source>
</evidence>
<dbReference type="Proteomes" id="UP000054342">
    <property type="component" value="Unassembled WGS sequence"/>
</dbReference>
<dbReference type="Gene3D" id="1.10.472.80">
    <property type="entry name" value="Ypt/Rab-GAP domain of gyp1p, domain 3"/>
    <property type="match status" value="1"/>
</dbReference>
<dbReference type="GO" id="GO:0005096">
    <property type="term" value="F:GTPase activator activity"/>
    <property type="evidence" value="ECO:0007669"/>
    <property type="project" value="UniProtKB-KW"/>
</dbReference>
<dbReference type="HOGENOM" id="CLU_019939_0_0_1"/>